<evidence type="ECO:0008006" key="5">
    <source>
        <dbReference type="Google" id="ProtNLM"/>
    </source>
</evidence>
<feature type="compositionally biased region" description="Polar residues" evidence="1">
    <location>
        <begin position="114"/>
        <end position="130"/>
    </location>
</feature>
<name>A0A545UWA2_9HYPO</name>
<evidence type="ECO:0000256" key="2">
    <source>
        <dbReference type="SAM" id="SignalP"/>
    </source>
</evidence>
<keyword evidence="4" id="KW-1185">Reference proteome</keyword>
<dbReference type="EMBL" id="SPUK01000011">
    <property type="protein sequence ID" value="TQV93750.1"/>
    <property type="molecule type" value="Genomic_DNA"/>
</dbReference>
<sequence length="157" mass="17112">MWCGGVSFFSFFFSSLLCELGTVTGHTGMRMARRGGRSLDDIEELLMPLAGVKWGRRIATPAARCRGSSGTNPAESDPCAPPCPALVVNNVLVKSPRELCCWWTLINGKSLQSEPGISTESSVSYNSSGLPNKREGPEDSGFFVIILRFVIYWPTFA</sequence>
<keyword evidence="2" id="KW-0732">Signal</keyword>
<feature type="region of interest" description="Disordered" evidence="1">
    <location>
        <begin position="114"/>
        <end position="135"/>
    </location>
</feature>
<evidence type="ECO:0000313" key="4">
    <source>
        <dbReference type="Proteomes" id="UP000315783"/>
    </source>
</evidence>
<dbReference type="Proteomes" id="UP000315783">
    <property type="component" value="Unassembled WGS sequence"/>
</dbReference>
<accession>A0A545UWA2</accession>
<gene>
    <name evidence="3" type="ORF">IF1G_07482</name>
</gene>
<comment type="caution">
    <text evidence="3">The sequence shown here is derived from an EMBL/GenBank/DDBJ whole genome shotgun (WGS) entry which is preliminary data.</text>
</comment>
<feature type="chain" id="PRO_5022193752" description="Secreted protein" evidence="2">
    <location>
        <begin position="19"/>
        <end position="157"/>
    </location>
</feature>
<organism evidence="3 4">
    <name type="scientific">Cordyceps javanica</name>
    <dbReference type="NCBI Taxonomy" id="43265"/>
    <lineage>
        <taxon>Eukaryota</taxon>
        <taxon>Fungi</taxon>
        <taxon>Dikarya</taxon>
        <taxon>Ascomycota</taxon>
        <taxon>Pezizomycotina</taxon>
        <taxon>Sordariomycetes</taxon>
        <taxon>Hypocreomycetidae</taxon>
        <taxon>Hypocreales</taxon>
        <taxon>Cordycipitaceae</taxon>
        <taxon>Cordyceps</taxon>
    </lineage>
</organism>
<feature type="signal peptide" evidence="2">
    <location>
        <begin position="1"/>
        <end position="18"/>
    </location>
</feature>
<reference evidence="3 4" key="1">
    <citation type="journal article" date="2019" name="Appl. Microbiol. Biotechnol.">
        <title>Genome sequence of Isaria javanica and comparative genome analysis insights into family S53 peptidase evolution in fungal entomopathogens.</title>
        <authorList>
            <person name="Lin R."/>
            <person name="Zhang X."/>
            <person name="Xin B."/>
            <person name="Zou M."/>
            <person name="Gao Y."/>
            <person name="Qin F."/>
            <person name="Hu Q."/>
            <person name="Xie B."/>
            <person name="Cheng X."/>
        </authorList>
    </citation>
    <scope>NUCLEOTIDE SEQUENCE [LARGE SCALE GENOMIC DNA]</scope>
    <source>
        <strain evidence="3 4">IJ1G</strain>
    </source>
</reference>
<protein>
    <recommendedName>
        <fullName evidence="5">Secreted protein</fullName>
    </recommendedName>
</protein>
<proteinExistence type="predicted"/>
<evidence type="ECO:0000256" key="1">
    <source>
        <dbReference type="SAM" id="MobiDB-lite"/>
    </source>
</evidence>
<evidence type="ECO:0000313" key="3">
    <source>
        <dbReference type="EMBL" id="TQV93750.1"/>
    </source>
</evidence>
<dbReference type="AlphaFoldDB" id="A0A545UWA2"/>